<sequence>MLHEVDPEKPTQKRRVSCLSRCALAWLPHVFLLAIYTAVFLTWPMFRPTYSPGVVERTNTPWTARFDGTFLELGDFFNLSETREPSAGAVAAMNTVQQYGLHDIPLEEANFVRVSTAHVESTDPGDPRVLSKLHRLHCLHVLWRRWHNQMTAEESVTTIVTEPHDNHCFAILRYGLMCEGDIQLKQVGWPATEHMRAGYIDVDRYCSDPEKDGIEREVTGS</sequence>
<protein>
    <submittedName>
        <fullName evidence="4">Uncharacterized protein</fullName>
    </submittedName>
</protein>
<keyword evidence="5" id="KW-1185">Reference proteome</keyword>
<evidence type="ECO:0000313" key="5">
    <source>
        <dbReference type="Proteomes" id="UP000234275"/>
    </source>
</evidence>
<reference evidence="4 5" key="1">
    <citation type="submission" date="2016-12" db="EMBL/GenBank/DDBJ databases">
        <title>The genomes of Aspergillus section Nigri reveals drivers in fungal speciation.</title>
        <authorList>
            <consortium name="DOE Joint Genome Institute"/>
            <person name="Vesth T.C."/>
            <person name="Nybo J."/>
            <person name="Theobald S."/>
            <person name="Brandl J."/>
            <person name="Frisvad J.C."/>
            <person name="Nielsen K.F."/>
            <person name="Lyhne E.K."/>
            <person name="Kogle M.E."/>
            <person name="Kuo A."/>
            <person name="Riley R."/>
            <person name="Clum A."/>
            <person name="Nolan M."/>
            <person name="Lipzen A."/>
            <person name="Salamov A."/>
            <person name="Henrissat B."/>
            <person name="Wiebenga A."/>
            <person name="De Vries R.P."/>
            <person name="Grigoriev I.V."/>
            <person name="Mortensen U.H."/>
            <person name="Andersen M.R."/>
            <person name="Baker S.E."/>
        </authorList>
    </citation>
    <scope>NUCLEOTIDE SEQUENCE [LARGE SCALE GENOMIC DNA]</scope>
    <source>
        <strain evidence="4 5">IBT 23096</strain>
    </source>
</reference>
<keyword evidence="3" id="KW-1133">Transmembrane helix</keyword>
<proteinExistence type="inferred from homology"/>
<evidence type="ECO:0000313" key="4">
    <source>
        <dbReference type="EMBL" id="PLB43500.1"/>
    </source>
</evidence>
<dbReference type="EMBL" id="MSFO01000010">
    <property type="protein sequence ID" value="PLB43500.1"/>
    <property type="molecule type" value="Genomic_DNA"/>
</dbReference>
<dbReference type="GO" id="GO:0043386">
    <property type="term" value="P:mycotoxin biosynthetic process"/>
    <property type="evidence" value="ECO:0007669"/>
    <property type="project" value="InterPro"/>
</dbReference>
<dbReference type="GeneID" id="36561481"/>
<comment type="pathway">
    <text evidence="1">Mycotoxin biosynthesis.</text>
</comment>
<keyword evidence="3" id="KW-0472">Membrane</keyword>
<gene>
    <name evidence="4" type="ORF">P170DRAFT_480475</name>
</gene>
<evidence type="ECO:0000256" key="2">
    <source>
        <dbReference type="ARBA" id="ARBA00035112"/>
    </source>
</evidence>
<feature type="transmembrane region" description="Helical" evidence="3">
    <location>
        <begin position="23"/>
        <end position="46"/>
    </location>
</feature>
<evidence type="ECO:0000256" key="3">
    <source>
        <dbReference type="SAM" id="Phobius"/>
    </source>
</evidence>
<name>A0A2I2FS91_9EURO</name>
<accession>A0A2I2FS91</accession>
<organism evidence="4 5">
    <name type="scientific">Aspergillus steynii IBT 23096</name>
    <dbReference type="NCBI Taxonomy" id="1392250"/>
    <lineage>
        <taxon>Eukaryota</taxon>
        <taxon>Fungi</taxon>
        <taxon>Dikarya</taxon>
        <taxon>Ascomycota</taxon>
        <taxon>Pezizomycotina</taxon>
        <taxon>Eurotiomycetes</taxon>
        <taxon>Eurotiomycetidae</taxon>
        <taxon>Eurotiales</taxon>
        <taxon>Aspergillaceae</taxon>
        <taxon>Aspergillus</taxon>
        <taxon>Aspergillus subgen. Circumdati</taxon>
    </lineage>
</organism>
<comment type="caution">
    <text evidence="4">The sequence shown here is derived from an EMBL/GenBank/DDBJ whole genome shotgun (WGS) entry which is preliminary data.</text>
</comment>
<comment type="similarity">
    <text evidence="2">Belongs to the ustYa family.</text>
</comment>
<dbReference type="OrthoDB" id="3687641at2759"/>
<dbReference type="PANTHER" id="PTHR33365:SF4">
    <property type="entry name" value="CYCLOCHLOROTINE BIOSYNTHESIS PROTEIN O"/>
    <property type="match status" value="1"/>
</dbReference>
<dbReference type="AlphaFoldDB" id="A0A2I2FS91"/>
<dbReference type="Proteomes" id="UP000234275">
    <property type="component" value="Unassembled WGS sequence"/>
</dbReference>
<dbReference type="InterPro" id="IPR021765">
    <property type="entry name" value="UstYa-like"/>
</dbReference>
<keyword evidence="3" id="KW-0812">Transmembrane</keyword>
<dbReference type="RefSeq" id="XP_024698802.1">
    <property type="nucleotide sequence ID" value="XM_024853783.1"/>
</dbReference>
<evidence type="ECO:0000256" key="1">
    <source>
        <dbReference type="ARBA" id="ARBA00004685"/>
    </source>
</evidence>
<dbReference type="Pfam" id="PF11807">
    <property type="entry name" value="UstYa"/>
    <property type="match status" value="1"/>
</dbReference>
<dbReference type="VEuPathDB" id="FungiDB:P170DRAFT_480475"/>
<dbReference type="PANTHER" id="PTHR33365">
    <property type="entry name" value="YALI0B05434P"/>
    <property type="match status" value="1"/>
</dbReference>